<comment type="caution">
    <text evidence="5">The sequence shown here is derived from an EMBL/GenBank/DDBJ whole genome shotgun (WGS) entry which is preliminary data.</text>
</comment>
<dbReference type="Proteomes" id="UP000611762">
    <property type="component" value="Unassembled WGS sequence"/>
</dbReference>
<dbReference type="EMBL" id="JACRSU010000001">
    <property type="protein sequence ID" value="MBC8539395.1"/>
    <property type="molecule type" value="Genomic_DNA"/>
</dbReference>
<keyword evidence="3" id="KW-0804">Transcription</keyword>
<dbReference type="PANTHER" id="PTHR40661:SF3">
    <property type="entry name" value="FELS-1 PROPHAGE TRANSCRIPTIONAL REGULATOR"/>
    <property type="match status" value="1"/>
</dbReference>
<name>A0A926DI84_9FIRM</name>
<evidence type="ECO:0000313" key="6">
    <source>
        <dbReference type="Proteomes" id="UP000611762"/>
    </source>
</evidence>
<dbReference type="RefSeq" id="WP_249310484.1">
    <property type="nucleotide sequence ID" value="NZ_JACRSU010000001.1"/>
</dbReference>
<evidence type="ECO:0000256" key="3">
    <source>
        <dbReference type="ARBA" id="ARBA00023163"/>
    </source>
</evidence>
<sequence>MGSITNDFDKNVFSSNLKRLMNKNNLKNKDLATLLGLSKSAISNYIAGISVPRTEVLSKIAQAFDVPIETLIKKPPEPVNQNFREDKFDVYQVPLFSDKLVSADIIYRNDNFNGSLTFPFPVYGDMDCYAVYISDELLAQSGITKKSIVIFASCLETNNGELAAVLLKRNMKIAVRRVFWETNKITLATDQTSESFKYKSKDDEIVVLGKVVFATFSPNA</sequence>
<dbReference type="InterPro" id="IPR036286">
    <property type="entry name" value="LexA/Signal_pep-like_sf"/>
</dbReference>
<reference evidence="5" key="1">
    <citation type="submission" date="2020-08" db="EMBL/GenBank/DDBJ databases">
        <title>Genome public.</title>
        <authorList>
            <person name="Liu C."/>
            <person name="Sun Q."/>
        </authorList>
    </citation>
    <scope>NUCLEOTIDE SEQUENCE</scope>
    <source>
        <strain evidence="5">H8</strain>
    </source>
</reference>
<proteinExistence type="predicted"/>
<keyword evidence="6" id="KW-1185">Reference proteome</keyword>
<evidence type="ECO:0000259" key="4">
    <source>
        <dbReference type="PROSITE" id="PS50943"/>
    </source>
</evidence>
<dbReference type="SUPFAM" id="SSF51306">
    <property type="entry name" value="LexA/Signal peptidase"/>
    <property type="match status" value="1"/>
</dbReference>
<protein>
    <submittedName>
        <fullName evidence="5">Helix-turn-helix transcriptional regulator</fullName>
    </submittedName>
</protein>
<dbReference type="Gene3D" id="1.10.260.40">
    <property type="entry name" value="lambda repressor-like DNA-binding domains"/>
    <property type="match status" value="1"/>
</dbReference>
<dbReference type="PROSITE" id="PS50943">
    <property type="entry name" value="HTH_CROC1"/>
    <property type="match status" value="1"/>
</dbReference>
<accession>A0A926DI84</accession>
<dbReference type="AlphaFoldDB" id="A0A926DI84"/>
<evidence type="ECO:0000256" key="2">
    <source>
        <dbReference type="ARBA" id="ARBA00023125"/>
    </source>
</evidence>
<organism evidence="5 6">
    <name type="scientific">Congzhengia minquanensis</name>
    <dbReference type="NCBI Taxonomy" id="2763657"/>
    <lineage>
        <taxon>Bacteria</taxon>
        <taxon>Bacillati</taxon>
        <taxon>Bacillota</taxon>
        <taxon>Clostridia</taxon>
        <taxon>Eubacteriales</taxon>
        <taxon>Oscillospiraceae</taxon>
        <taxon>Congzhengia</taxon>
    </lineage>
</organism>
<dbReference type="InterPro" id="IPR001387">
    <property type="entry name" value="Cro/C1-type_HTH"/>
</dbReference>
<feature type="domain" description="HTH cro/C1-type" evidence="4">
    <location>
        <begin position="17"/>
        <end position="71"/>
    </location>
</feature>
<evidence type="ECO:0000313" key="5">
    <source>
        <dbReference type="EMBL" id="MBC8539395.1"/>
    </source>
</evidence>
<dbReference type="Pfam" id="PF01381">
    <property type="entry name" value="HTH_3"/>
    <property type="match status" value="1"/>
</dbReference>
<dbReference type="GO" id="GO:0003677">
    <property type="term" value="F:DNA binding"/>
    <property type="evidence" value="ECO:0007669"/>
    <property type="project" value="UniProtKB-KW"/>
</dbReference>
<dbReference type="CDD" id="cd00093">
    <property type="entry name" value="HTH_XRE"/>
    <property type="match status" value="1"/>
</dbReference>
<keyword evidence="2" id="KW-0238">DNA-binding</keyword>
<dbReference type="SUPFAM" id="SSF47413">
    <property type="entry name" value="lambda repressor-like DNA-binding domains"/>
    <property type="match status" value="1"/>
</dbReference>
<dbReference type="SMART" id="SM00530">
    <property type="entry name" value="HTH_XRE"/>
    <property type="match status" value="1"/>
</dbReference>
<dbReference type="InterPro" id="IPR010982">
    <property type="entry name" value="Lambda_DNA-bd_dom_sf"/>
</dbReference>
<evidence type="ECO:0000256" key="1">
    <source>
        <dbReference type="ARBA" id="ARBA00023015"/>
    </source>
</evidence>
<dbReference type="Gene3D" id="2.10.109.10">
    <property type="entry name" value="Umud Fragment, subunit A"/>
    <property type="match status" value="1"/>
</dbReference>
<dbReference type="PANTHER" id="PTHR40661">
    <property type="match status" value="1"/>
</dbReference>
<gene>
    <name evidence="5" type="ORF">H8698_00175</name>
</gene>
<keyword evidence="1" id="KW-0805">Transcription regulation</keyword>